<feature type="transmembrane region" description="Helical" evidence="3">
    <location>
        <begin position="85"/>
        <end position="105"/>
    </location>
</feature>
<name>A0A0D2AV70_9PEZI</name>
<dbReference type="InterPro" id="IPR011701">
    <property type="entry name" value="MFS"/>
</dbReference>
<dbReference type="VEuPathDB" id="FungiDB:PV09_05667"/>
<keyword evidence="5" id="KW-1185">Reference proteome</keyword>
<feature type="transmembrane region" description="Helical" evidence="3">
    <location>
        <begin position="318"/>
        <end position="336"/>
    </location>
</feature>
<feature type="transmembrane region" description="Helical" evidence="3">
    <location>
        <begin position="204"/>
        <end position="223"/>
    </location>
</feature>
<dbReference type="InParanoid" id="A0A0D2AV70"/>
<keyword evidence="3" id="KW-0812">Transmembrane</keyword>
<evidence type="ECO:0000313" key="4">
    <source>
        <dbReference type="EMBL" id="KIW03009.1"/>
    </source>
</evidence>
<dbReference type="AlphaFoldDB" id="A0A0D2AV70"/>
<evidence type="ECO:0000256" key="2">
    <source>
        <dbReference type="ARBA" id="ARBA00006727"/>
    </source>
</evidence>
<protein>
    <recommendedName>
        <fullName evidence="6">Major facilitator superfamily (MFS) profile domain-containing protein</fullName>
    </recommendedName>
</protein>
<keyword evidence="3" id="KW-0472">Membrane</keyword>
<gene>
    <name evidence="4" type="ORF">PV09_05667</name>
</gene>
<feature type="transmembrane region" description="Helical" evidence="3">
    <location>
        <begin position="451"/>
        <end position="469"/>
    </location>
</feature>
<dbReference type="PANTHER" id="PTHR11360:SF252">
    <property type="entry name" value="MAJOR FACILITATOR SUPERFAMILY (MFS) PROFILE DOMAIN-CONTAINING PROTEIN-RELATED"/>
    <property type="match status" value="1"/>
</dbReference>
<dbReference type="Proteomes" id="UP000053259">
    <property type="component" value="Unassembled WGS sequence"/>
</dbReference>
<feature type="transmembrane region" description="Helical" evidence="3">
    <location>
        <begin position="147"/>
        <end position="166"/>
    </location>
</feature>
<comment type="subcellular location">
    <subcellularLocation>
        <location evidence="1">Membrane</location>
        <topology evidence="1">Multi-pass membrane protein</topology>
    </subcellularLocation>
</comment>
<dbReference type="HOGENOM" id="CLU_001265_1_1_1"/>
<dbReference type="Gene3D" id="1.20.1250.20">
    <property type="entry name" value="MFS general substrate transporter like domains"/>
    <property type="match status" value="2"/>
</dbReference>
<feature type="transmembrane region" description="Helical" evidence="3">
    <location>
        <begin position="348"/>
        <end position="367"/>
    </location>
</feature>
<organism evidence="4 5">
    <name type="scientific">Verruconis gallopava</name>
    <dbReference type="NCBI Taxonomy" id="253628"/>
    <lineage>
        <taxon>Eukaryota</taxon>
        <taxon>Fungi</taxon>
        <taxon>Dikarya</taxon>
        <taxon>Ascomycota</taxon>
        <taxon>Pezizomycotina</taxon>
        <taxon>Dothideomycetes</taxon>
        <taxon>Pleosporomycetidae</taxon>
        <taxon>Venturiales</taxon>
        <taxon>Sympoventuriaceae</taxon>
        <taxon>Verruconis</taxon>
    </lineage>
</organism>
<dbReference type="EMBL" id="KN847546">
    <property type="protein sequence ID" value="KIW03009.1"/>
    <property type="molecule type" value="Genomic_DNA"/>
</dbReference>
<dbReference type="Pfam" id="PF07690">
    <property type="entry name" value="MFS_1"/>
    <property type="match status" value="1"/>
</dbReference>
<keyword evidence="3" id="KW-1133">Transmembrane helix</keyword>
<evidence type="ECO:0000256" key="1">
    <source>
        <dbReference type="ARBA" id="ARBA00004141"/>
    </source>
</evidence>
<dbReference type="InterPro" id="IPR036259">
    <property type="entry name" value="MFS_trans_sf"/>
</dbReference>
<dbReference type="GO" id="GO:0022857">
    <property type="term" value="F:transmembrane transporter activity"/>
    <property type="evidence" value="ECO:0007669"/>
    <property type="project" value="InterPro"/>
</dbReference>
<feature type="transmembrane region" description="Helical" evidence="3">
    <location>
        <begin position="243"/>
        <end position="264"/>
    </location>
</feature>
<feature type="transmembrane region" description="Helical" evidence="3">
    <location>
        <begin position="411"/>
        <end position="431"/>
    </location>
</feature>
<comment type="similarity">
    <text evidence="2">Belongs to the major facilitator superfamily. Monocarboxylate porter (TC 2.A.1.13) family.</text>
</comment>
<proteinExistence type="inferred from homology"/>
<dbReference type="PANTHER" id="PTHR11360">
    <property type="entry name" value="MONOCARBOXYLATE TRANSPORTER"/>
    <property type="match status" value="1"/>
</dbReference>
<dbReference type="GeneID" id="27313640"/>
<dbReference type="RefSeq" id="XP_016212878.1">
    <property type="nucleotide sequence ID" value="XM_016359199.1"/>
</dbReference>
<sequence length="479" mass="51571">MEVHPITASSGGPCLECDDTIDGQLFDADEKVASFENVAVDQTDVPDLNRTLSRRTIHSTRSAIDPEAEPPDGGLHAWLKVFGCFLMYANTLSFQVSFGAYQTYYQRSFLSNMSPSAISWIGTIQSWFLITTGVVSGPLFDLGYFRPMLFVGNTLIIFGLFMLSISRSYASVFLSQGACIGLGIGLLFVPSMALLGLSFKKRLSLAQGIVTSGNAVGGIAYTIAFDRLSKSRGFDFAVRTQAFISIGMAALAIPALLTGTSALARARTARKIWEKAAFRDPLFLMFTASVFAGNLGYITPYFFFPSFAQDCLGASQSQAFYILIYSIAASAAGRLLTGSIGHYVGPIMAWAFCAATAGTMCFTWMAIATQKGMIAWAVVWGFCSAGLVTLPSASFPGLCPDPRRLGSRSGMSFSIASFSALLGPPIAGALIKRSNQGSSGRRPRSEYLGAQVWAGSCLVFDAVLVFILWRMAVRRQMAR</sequence>
<reference evidence="4 5" key="1">
    <citation type="submission" date="2015-01" db="EMBL/GenBank/DDBJ databases">
        <title>The Genome Sequence of Ochroconis gallopava CBS43764.</title>
        <authorList>
            <consortium name="The Broad Institute Genomics Platform"/>
            <person name="Cuomo C."/>
            <person name="de Hoog S."/>
            <person name="Gorbushina A."/>
            <person name="Stielow B."/>
            <person name="Teixiera M."/>
            <person name="Abouelleil A."/>
            <person name="Chapman S.B."/>
            <person name="Priest M."/>
            <person name="Young S.K."/>
            <person name="Wortman J."/>
            <person name="Nusbaum C."/>
            <person name="Birren B."/>
        </authorList>
    </citation>
    <scope>NUCLEOTIDE SEQUENCE [LARGE SCALE GENOMIC DNA]</scope>
    <source>
        <strain evidence="4 5">CBS 43764</strain>
    </source>
</reference>
<evidence type="ECO:0008006" key="6">
    <source>
        <dbReference type="Google" id="ProtNLM"/>
    </source>
</evidence>
<accession>A0A0D2AV70</accession>
<feature type="transmembrane region" description="Helical" evidence="3">
    <location>
        <begin position="117"/>
        <end position="140"/>
    </location>
</feature>
<dbReference type="SUPFAM" id="SSF103473">
    <property type="entry name" value="MFS general substrate transporter"/>
    <property type="match status" value="1"/>
</dbReference>
<feature type="transmembrane region" description="Helical" evidence="3">
    <location>
        <begin position="172"/>
        <end position="197"/>
    </location>
</feature>
<dbReference type="GO" id="GO:0016020">
    <property type="term" value="C:membrane"/>
    <property type="evidence" value="ECO:0007669"/>
    <property type="project" value="UniProtKB-SubCell"/>
</dbReference>
<evidence type="ECO:0000313" key="5">
    <source>
        <dbReference type="Proteomes" id="UP000053259"/>
    </source>
</evidence>
<dbReference type="InterPro" id="IPR050327">
    <property type="entry name" value="Proton-linked_MCT"/>
</dbReference>
<feature type="transmembrane region" description="Helical" evidence="3">
    <location>
        <begin position="373"/>
        <end position="399"/>
    </location>
</feature>
<dbReference type="OrthoDB" id="6509908at2759"/>
<evidence type="ECO:0000256" key="3">
    <source>
        <dbReference type="SAM" id="Phobius"/>
    </source>
</evidence>
<feature type="transmembrane region" description="Helical" evidence="3">
    <location>
        <begin position="276"/>
        <end position="298"/>
    </location>
</feature>